<dbReference type="AlphaFoldDB" id="A0A5A5TBS2"/>
<keyword evidence="1" id="KW-1133">Transmembrane helix</keyword>
<feature type="transmembrane region" description="Helical" evidence="1">
    <location>
        <begin position="74"/>
        <end position="97"/>
    </location>
</feature>
<keyword evidence="4" id="KW-1185">Reference proteome</keyword>
<evidence type="ECO:0000313" key="3">
    <source>
        <dbReference type="EMBL" id="GCF08872.1"/>
    </source>
</evidence>
<feature type="transmembrane region" description="Helical" evidence="1">
    <location>
        <begin position="103"/>
        <end position="127"/>
    </location>
</feature>
<keyword evidence="1" id="KW-0472">Membrane</keyword>
<feature type="transmembrane region" description="Helical" evidence="1">
    <location>
        <begin position="6"/>
        <end position="27"/>
    </location>
</feature>
<dbReference type="Gene3D" id="2.40.50.140">
    <property type="entry name" value="Nucleic acid-binding proteins"/>
    <property type="match status" value="1"/>
</dbReference>
<comment type="caution">
    <text evidence="3">The sequence shown here is derived from an EMBL/GenBank/DDBJ whole genome shotgun (WGS) entry which is preliminary data.</text>
</comment>
<evidence type="ECO:0000313" key="4">
    <source>
        <dbReference type="Proteomes" id="UP000322530"/>
    </source>
</evidence>
<dbReference type="InterPro" id="IPR058653">
    <property type="entry name" value="NfeD2_TM"/>
</dbReference>
<dbReference type="RefSeq" id="WP_149401843.1">
    <property type="nucleotide sequence ID" value="NZ_BIXY01000032.1"/>
</dbReference>
<dbReference type="InterPro" id="IPR012340">
    <property type="entry name" value="NA-bd_OB-fold"/>
</dbReference>
<protein>
    <recommendedName>
        <fullName evidence="2">Membrane protein NfeD2 N-terminal transmembrane domain-containing protein</fullName>
    </recommendedName>
</protein>
<sequence>MIFDQLSLLFITCFLIGLLYLIVTALFGSIGHSHSLGGDHHGIAHHIHVDGPGHHGTHAGAQHSGGSGRLHLPLLAFLNPTSIVFFLIGFGFFGYAIHITTSFTIPIILALSCVSGIVVAFLLLMLFARIFGNSEAATVQDISDRTGLIGKVSITIQPDGIGEILYLSPGGMRKSIPARSIDGRRLEREQEVVVVNYQNGIADVDTWEHIVNQENALSSLSSESDDLSTLRALLEEPSKNDSAYVMPNDTQKEHL</sequence>
<dbReference type="EMBL" id="BIXY01000032">
    <property type="protein sequence ID" value="GCF08872.1"/>
    <property type="molecule type" value="Genomic_DNA"/>
</dbReference>
<organism evidence="3 4">
    <name type="scientific">Dictyobacter arantiisoli</name>
    <dbReference type="NCBI Taxonomy" id="2014874"/>
    <lineage>
        <taxon>Bacteria</taxon>
        <taxon>Bacillati</taxon>
        <taxon>Chloroflexota</taxon>
        <taxon>Ktedonobacteria</taxon>
        <taxon>Ktedonobacterales</taxon>
        <taxon>Dictyobacteraceae</taxon>
        <taxon>Dictyobacter</taxon>
    </lineage>
</organism>
<gene>
    <name evidence="3" type="ORF">KDI_24360</name>
</gene>
<feature type="domain" description="Membrane protein NfeD2 N-terminal transmembrane" evidence="2">
    <location>
        <begin position="3"/>
        <end position="134"/>
    </location>
</feature>
<dbReference type="OrthoDB" id="152660at2"/>
<proteinExistence type="predicted"/>
<dbReference type="Proteomes" id="UP000322530">
    <property type="component" value="Unassembled WGS sequence"/>
</dbReference>
<reference evidence="3 4" key="1">
    <citation type="submission" date="2019-01" db="EMBL/GenBank/DDBJ databases">
        <title>Draft genome sequence of Dictyobacter sp. Uno17.</title>
        <authorList>
            <person name="Wang C.M."/>
            <person name="Zheng Y."/>
            <person name="Sakai Y."/>
            <person name="Abe K."/>
            <person name="Yokota A."/>
            <person name="Yabe S."/>
        </authorList>
    </citation>
    <scope>NUCLEOTIDE SEQUENCE [LARGE SCALE GENOMIC DNA]</scope>
    <source>
        <strain evidence="3 4">Uno17</strain>
    </source>
</reference>
<evidence type="ECO:0000256" key="1">
    <source>
        <dbReference type="SAM" id="Phobius"/>
    </source>
</evidence>
<name>A0A5A5TBS2_9CHLR</name>
<accession>A0A5A5TBS2</accession>
<evidence type="ECO:0000259" key="2">
    <source>
        <dbReference type="Pfam" id="PF25842"/>
    </source>
</evidence>
<keyword evidence="1" id="KW-0812">Transmembrane</keyword>
<dbReference type="Pfam" id="PF25842">
    <property type="entry name" value="NfeD_TM"/>
    <property type="match status" value="1"/>
</dbReference>